<evidence type="ECO:0000313" key="1">
    <source>
        <dbReference type="EMBL" id="KAI4304305.1"/>
    </source>
</evidence>
<evidence type="ECO:0000313" key="2">
    <source>
        <dbReference type="Proteomes" id="UP001057402"/>
    </source>
</evidence>
<reference evidence="2" key="1">
    <citation type="journal article" date="2023" name="Front. Plant Sci.">
        <title>Chromosomal-level genome assembly of Melastoma candidum provides insights into trichome evolution.</title>
        <authorList>
            <person name="Zhong Y."/>
            <person name="Wu W."/>
            <person name="Sun C."/>
            <person name="Zou P."/>
            <person name="Liu Y."/>
            <person name="Dai S."/>
            <person name="Zhou R."/>
        </authorList>
    </citation>
    <scope>NUCLEOTIDE SEQUENCE [LARGE SCALE GENOMIC DNA]</scope>
</reference>
<accession>A0ACB9L441</accession>
<organism evidence="1 2">
    <name type="scientific">Melastoma candidum</name>
    <dbReference type="NCBI Taxonomy" id="119954"/>
    <lineage>
        <taxon>Eukaryota</taxon>
        <taxon>Viridiplantae</taxon>
        <taxon>Streptophyta</taxon>
        <taxon>Embryophyta</taxon>
        <taxon>Tracheophyta</taxon>
        <taxon>Spermatophyta</taxon>
        <taxon>Magnoliopsida</taxon>
        <taxon>eudicotyledons</taxon>
        <taxon>Gunneridae</taxon>
        <taxon>Pentapetalae</taxon>
        <taxon>rosids</taxon>
        <taxon>malvids</taxon>
        <taxon>Myrtales</taxon>
        <taxon>Melastomataceae</taxon>
        <taxon>Melastomatoideae</taxon>
        <taxon>Melastomateae</taxon>
        <taxon>Melastoma</taxon>
    </lineage>
</organism>
<keyword evidence="2" id="KW-1185">Reference proteome</keyword>
<dbReference type="Proteomes" id="UP001057402">
    <property type="component" value="Chromosome 12"/>
</dbReference>
<name>A0ACB9L441_9MYRT</name>
<dbReference type="EMBL" id="CM042891">
    <property type="protein sequence ID" value="KAI4304305.1"/>
    <property type="molecule type" value="Genomic_DNA"/>
</dbReference>
<sequence length="390" mass="42154">MSTLPHDFRCPISLEIMSDPVILSSGHTFDRSSIQRWLDSGHRTCPVTKLPLPDPPSLIPNHALRSLISSSSPSPPPPSPPSDFHSLLSSPLASHLDSLNRLAKRDPSARRRLAESGTVSHILALLDNHGGGCSGGNINPAVVRKALTLILNLSLDDDNKVGLVAEGVIPRLSVVLSWNSEGGDSRYSDCRAIAATVITSLAVVEVNKAVIGEDDSIIGLLVGLVREGSVREKKEGLTALCTLCSSYEGNRRRALREGAVAAAVAAVQVAAGLARGLELLGMLGKCREGRIEMIKAHGCVRMLMKVVMNRGFRGNSNGSVTNSSGKELEYGLMGLYWVCYESERIREEVRRESVEEECMELVNDENDKVSRNARNLLKVLRGEIVRGARN</sequence>
<comment type="caution">
    <text evidence="1">The sequence shown here is derived from an EMBL/GenBank/DDBJ whole genome shotgun (WGS) entry which is preliminary data.</text>
</comment>
<protein>
    <submittedName>
        <fullName evidence="1">Uncharacterized protein</fullName>
    </submittedName>
</protein>
<proteinExistence type="predicted"/>
<gene>
    <name evidence="1" type="ORF">MLD38_039836</name>
</gene>